<accession>A0A133Y744</accession>
<dbReference type="EMBL" id="LSCV01000044">
    <property type="protein sequence ID" value="KXB39017.1"/>
    <property type="molecule type" value="Genomic_DNA"/>
</dbReference>
<dbReference type="AlphaFoldDB" id="A0A133Y744"/>
<evidence type="ECO:0000256" key="1">
    <source>
        <dbReference type="SAM" id="Phobius"/>
    </source>
</evidence>
<sequence>MLYMNYQIILGFWPLYLLAGFVLLCQIWVQVYRPKKINVFIRRIIMTIYSLFLLSSLFFPITSSDHHLSLLSAWENIVKIPLIPIIDELFLAIVATHEHDFTVLSKFMFNISYHLLLFIPLAYFLRRESKTYSSFSIWLLTILFSIVTQLLRLGLNFVSGFFFFSVNINYVIMNILGSALILFIMHIVRKNYLKNRGYNWKIRGPRNIAQTVSVKRFLNRKIKENSTIYRGQKITRKTKWN</sequence>
<protein>
    <submittedName>
        <fullName evidence="2">Uncharacterized protein</fullName>
    </submittedName>
</protein>
<gene>
    <name evidence="2" type="ORF">HMPREF1872_01339</name>
</gene>
<feature type="transmembrane region" description="Helical" evidence="1">
    <location>
        <begin position="107"/>
        <end position="125"/>
    </location>
</feature>
<evidence type="ECO:0000313" key="3">
    <source>
        <dbReference type="Proteomes" id="UP000070080"/>
    </source>
</evidence>
<evidence type="ECO:0000313" key="2">
    <source>
        <dbReference type="EMBL" id="KXB39017.1"/>
    </source>
</evidence>
<dbReference type="Proteomes" id="UP000070080">
    <property type="component" value="Unassembled WGS sequence"/>
</dbReference>
<keyword evidence="3" id="KW-1185">Reference proteome</keyword>
<feature type="transmembrane region" description="Helical" evidence="1">
    <location>
        <begin position="40"/>
        <end position="61"/>
    </location>
</feature>
<comment type="caution">
    <text evidence="2">The sequence shown here is derived from an EMBL/GenBank/DDBJ whole genome shotgun (WGS) entry which is preliminary data.</text>
</comment>
<proteinExistence type="predicted"/>
<feature type="transmembrane region" description="Helical" evidence="1">
    <location>
        <begin position="137"/>
        <end position="164"/>
    </location>
</feature>
<feature type="transmembrane region" description="Helical" evidence="1">
    <location>
        <begin position="6"/>
        <end position="28"/>
    </location>
</feature>
<dbReference type="RefSeq" id="WP_066714972.1">
    <property type="nucleotide sequence ID" value="NZ_CP118869.1"/>
</dbReference>
<dbReference type="STRING" id="1497955.HMPREF1872_01339"/>
<keyword evidence="1" id="KW-0812">Transmembrane</keyword>
<reference evidence="3" key="1">
    <citation type="submission" date="2016-01" db="EMBL/GenBank/DDBJ databases">
        <authorList>
            <person name="Mitreva M."/>
            <person name="Pepin K.H."/>
            <person name="Mihindukulasuriya K.A."/>
            <person name="Fulton R."/>
            <person name="Fronick C."/>
            <person name="O'Laughlin M."/>
            <person name="Miner T."/>
            <person name="Herter B."/>
            <person name="Rosa B.A."/>
            <person name="Cordes M."/>
            <person name="Tomlinson C."/>
            <person name="Wollam A."/>
            <person name="Palsikar V.B."/>
            <person name="Mardis E.R."/>
            <person name="Wilson R.K."/>
        </authorList>
    </citation>
    <scope>NUCLEOTIDE SEQUENCE [LARGE SCALE GENOMIC DNA]</scope>
    <source>
        <strain evidence="3">KA00274</strain>
    </source>
</reference>
<feature type="transmembrane region" description="Helical" evidence="1">
    <location>
        <begin position="170"/>
        <end position="188"/>
    </location>
</feature>
<organism evidence="2 3">
    <name type="scientific">Amygdalobacter nucleatus</name>
    <dbReference type="NCBI Taxonomy" id="3029274"/>
    <lineage>
        <taxon>Bacteria</taxon>
        <taxon>Bacillati</taxon>
        <taxon>Bacillota</taxon>
        <taxon>Clostridia</taxon>
        <taxon>Eubacteriales</taxon>
        <taxon>Oscillospiraceae</taxon>
        <taxon>Amygdalobacter</taxon>
    </lineage>
</organism>
<keyword evidence="1" id="KW-0472">Membrane</keyword>
<name>A0A133Y744_9FIRM</name>
<keyword evidence="1" id="KW-1133">Transmembrane helix</keyword>